<keyword evidence="8" id="KW-0472">Membrane</keyword>
<comment type="cofactor">
    <cofactor evidence="1 8">
        <name>FAD</name>
        <dbReference type="ChEBI" id="CHEBI:57692"/>
    </cofactor>
</comment>
<dbReference type="PANTHER" id="PTHR22897:SF8">
    <property type="entry name" value="SULFHYDRYL OXIDASE"/>
    <property type="match status" value="1"/>
</dbReference>
<dbReference type="SUPFAM" id="SSF52833">
    <property type="entry name" value="Thioredoxin-like"/>
    <property type="match status" value="1"/>
</dbReference>
<evidence type="ECO:0000313" key="12">
    <source>
        <dbReference type="EMBL" id="PNH10555.1"/>
    </source>
</evidence>
<evidence type="ECO:0000256" key="5">
    <source>
        <dbReference type="ARBA" id="ARBA00023002"/>
    </source>
</evidence>
<dbReference type="InterPro" id="IPR013766">
    <property type="entry name" value="Thioredoxin_domain"/>
</dbReference>
<keyword evidence="8" id="KW-0812">Transmembrane</keyword>
<gene>
    <name evidence="12" type="ORF">TSOC_002676</name>
</gene>
<dbReference type="Proteomes" id="UP000236333">
    <property type="component" value="Unassembled WGS sequence"/>
</dbReference>
<keyword evidence="13" id="KW-1185">Reference proteome</keyword>
<dbReference type="GO" id="GO:0000139">
    <property type="term" value="C:Golgi membrane"/>
    <property type="evidence" value="ECO:0007669"/>
    <property type="project" value="TreeGrafter"/>
</dbReference>
<feature type="region of interest" description="Disordered" evidence="9">
    <location>
        <begin position="1"/>
        <end position="22"/>
    </location>
</feature>
<dbReference type="PANTHER" id="PTHR22897">
    <property type="entry name" value="QUIESCIN Q6-RELATED SULFHYDRYL OXIDASE"/>
    <property type="match status" value="1"/>
</dbReference>
<evidence type="ECO:0000313" key="13">
    <source>
        <dbReference type="Proteomes" id="UP000236333"/>
    </source>
</evidence>
<proteinExistence type="predicted"/>
<dbReference type="OrthoDB" id="59470at2759"/>
<dbReference type="InterPro" id="IPR039798">
    <property type="entry name" value="Sulfhydryl_oxidase"/>
</dbReference>
<evidence type="ECO:0000256" key="6">
    <source>
        <dbReference type="ARBA" id="ARBA00023157"/>
    </source>
</evidence>
<dbReference type="EMBL" id="PGGS01000052">
    <property type="protein sequence ID" value="PNH10555.1"/>
    <property type="molecule type" value="Genomic_DNA"/>
</dbReference>
<dbReference type="CDD" id="cd02961">
    <property type="entry name" value="PDI_a_family"/>
    <property type="match status" value="1"/>
</dbReference>
<dbReference type="InterPro" id="IPR036774">
    <property type="entry name" value="ERV/ALR_sulphydryl_oxid_sf"/>
</dbReference>
<keyword evidence="3" id="KW-0732">Signal</keyword>
<dbReference type="Pfam" id="PF00085">
    <property type="entry name" value="Thioredoxin"/>
    <property type="match status" value="1"/>
</dbReference>
<evidence type="ECO:0000259" key="11">
    <source>
        <dbReference type="PROSITE" id="PS51352"/>
    </source>
</evidence>
<sequence>MRAPASSSTSLKPSAYTSGAGPEHAVCEEQPEAFHIASQLGADNFTSVFGALAPDQPCLVEFYASWCPACKHFAPTFEKLATFLKDKRFGTGRPLYIARVDCASEVKLCGEFELPGYPALYLGVAPLFAAKQHKQLRAYDGKRELRDLALWVGRYFNMTLAYAESPTAVSADGSKQANGVAEAGVAVARRPLPQGSEWSVADVEGATLQLWRIVTTTPLLHRGPEKRDALRDVLTVFAAAHPSASCKAGCARLVASYNTLWPPGIEDAPAALLSAEPCGPPAALVFDGNWVTCRGSKPDSRGYSCGLWQLLHTMALRLPESSGASAPAAAMMAFLLQFNKHFFLCEPCQKHFGRILTSPEASAVKDRRSLVLWLWRVHNEVNERLRSIEAKYGHSTTGDPVFPKEEWPALESCPRCKAGPPGSEQVWVEDEVYDYLVRAYGPNSAPGADGSSASAAGSGRRLELSLGSSRRGPASALPALLLPGVGVLAAAALLYGLLRSTSGRRRGHGGGSSGSR</sequence>
<dbReference type="InterPro" id="IPR017905">
    <property type="entry name" value="ERV/ALR_sulphydryl_oxidase"/>
</dbReference>
<feature type="transmembrane region" description="Helical" evidence="8">
    <location>
        <begin position="476"/>
        <end position="498"/>
    </location>
</feature>
<protein>
    <recommendedName>
        <fullName evidence="8">Sulfhydryl oxidase</fullName>
        <ecNumber evidence="8">1.8.3.2</ecNumber>
    </recommendedName>
</protein>
<evidence type="ECO:0000256" key="7">
    <source>
        <dbReference type="ARBA" id="ARBA00023180"/>
    </source>
</evidence>
<evidence type="ECO:0000256" key="2">
    <source>
        <dbReference type="ARBA" id="ARBA00022630"/>
    </source>
</evidence>
<dbReference type="GO" id="GO:0016971">
    <property type="term" value="F:flavin-dependent sulfhydryl oxidase activity"/>
    <property type="evidence" value="ECO:0007669"/>
    <property type="project" value="InterPro"/>
</dbReference>
<comment type="catalytic activity">
    <reaction evidence="8">
        <text>2 R'C(R)SH + O2 = R'C(R)S-S(R)CR' + H2O2</text>
        <dbReference type="Rhea" id="RHEA:17357"/>
        <dbReference type="ChEBI" id="CHEBI:15379"/>
        <dbReference type="ChEBI" id="CHEBI:16240"/>
        <dbReference type="ChEBI" id="CHEBI:16520"/>
        <dbReference type="ChEBI" id="CHEBI:17412"/>
        <dbReference type="EC" id="1.8.3.2"/>
    </reaction>
</comment>
<dbReference type="PROSITE" id="PS51352">
    <property type="entry name" value="THIOREDOXIN_2"/>
    <property type="match status" value="1"/>
</dbReference>
<keyword evidence="7" id="KW-0325">Glycoprotein</keyword>
<evidence type="ECO:0000256" key="1">
    <source>
        <dbReference type="ARBA" id="ARBA00001974"/>
    </source>
</evidence>
<keyword evidence="2 8" id="KW-0285">Flavoprotein</keyword>
<dbReference type="SUPFAM" id="SSF69000">
    <property type="entry name" value="FAD-dependent thiol oxidase"/>
    <property type="match status" value="1"/>
</dbReference>
<dbReference type="GO" id="GO:0005615">
    <property type="term" value="C:extracellular space"/>
    <property type="evidence" value="ECO:0007669"/>
    <property type="project" value="TreeGrafter"/>
</dbReference>
<feature type="domain" description="ERV/ALR sulfhydryl oxidase" evidence="10">
    <location>
        <begin position="296"/>
        <end position="407"/>
    </location>
</feature>
<evidence type="ECO:0000256" key="9">
    <source>
        <dbReference type="SAM" id="MobiDB-lite"/>
    </source>
</evidence>
<name>A0A2J8ADG3_9CHLO</name>
<evidence type="ECO:0000259" key="10">
    <source>
        <dbReference type="PROSITE" id="PS51324"/>
    </source>
</evidence>
<keyword evidence="5 8" id="KW-0560">Oxidoreductase</keyword>
<dbReference type="EC" id="1.8.3.2" evidence="8"/>
<keyword evidence="8" id="KW-1133">Transmembrane helix</keyword>
<dbReference type="AlphaFoldDB" id="A0A2J8ADG3"/>
<dbReference type="Gene3D" id="1.20.120.310">
    <property type="entry name" value="ERV/ALR sulfhydryl oxidase domain"/>
    <property type="match status" value="1"/>
</dbReference>
<feature type="compositionally biased region" description="Polar residues" evidence="9">
    <location>
        <begin position="1"/>
        <end position="17"/>
    </location>
</feature>
<keyword evidence="4 8" id="KW-0274">FAD</keyword>
<dbReference type="InterPro" id="IPR017937">
    <property type="entry name" value="Thioredoxin_CS"/>
</dbReference>
<dbReference type="PROSITE" id="PS51324">
    <property type="entry name" value="ERV_ALR"/>
    <property type="match status" value="1"/>
</dbReference>
<feature type="domain" description="Thioredoxin" evidence="11">
    <location>
        <begin position="1"/>
        <end position="157"/>
    </location>
</feature>
<comment type="caution">
    <text evidence="12">The sequence shown here is derived from an EMBL/GenBank/DDBJ whole genome shotgun (WGS) entry which is preliminary data.</text>
</comment>
<dbReference type="InterPro" id="IPR036249">
    <property type="entry name" value="Thioredoxin-like_sf"/>
</dbReference>
<reference evidence="12 13" key="1">
    <citation type="journal article" date="2017" name="Mol. Biol. Evol.">
        <title>The 4-celled Tetrabaena socialis nuclear genome reveals the essential components for genetic control of cell number at the origin of multicellularity in the volvocine lineage.</title>
        <authorList>
            <person name="Featherston J."/>
            <person name="Arakaki Y."/>
            <person name="Hanschen E.R."/>
            <person name="Ferris P.J."/>
            <person name="Michod R.E."/>
            <person name="Olson B.J.S.C."/>
            <person name="Nozaki H."/>
            <person name="Durand P.M."/>
        </authorList>
    </citation>
    <scope>NUCLEOTIDE SEQUENCE [LARGE SCALE GENOMIC DNA]</scope>
    <source>
        <strain evidence="12 13">NIES-571</strain>
    </source>
</reference>
<evidence type="ECO:0000256" key="3">
    <source>
        <dbReference type="ARBA" id="ARBA00022729"/>
    </source>
</evidence>
<dbReference type="Pfam" id="PF04777">
    <property type="entry name" value="Evr1_Alr"/>
    <property type="match status" value="1"/>
</dbReference>
<keyword evidence="6" id="KW-1015">Disulfide bond</keyword>
<evidence type="ECO:0000256" key="4">
    <source>
        <dbReference type="ARBA" id="ARBA00022827"/>
    </source>
</evidence>
<evidence type="ECO:0000256" key="8">
    <source>
        <dbReference type="RuleBase" id="RU371123"/>
    </source>
</evidence>
<accession>A0A2J8ADG3</accession>
<dbReference type="Gene3D" id="3.40.30.10">
    <property type="entry name" value="Glutaredoxin"/>
    <property type="match status" value="1"/>
</dbReference>
<dbReference type="GO" id="GO:0003756">
    <property type="term" value="F:protein disulfide isomerase activity"/>
    <property type="evidence" value="ECO:0007669"/>
    <property type="project" value="TreeGrafter"/>
</dbReference>
<dbReference type="GO" id="GO:0006457">
    <property type="term" value="P:protein folding"/>
    <property type="evidence" value="ECO:0007669"/>
    <property type="project" value="TreeGrafter"/>
</dbReference>
<dbReference type="PROSITE" id="PS00194">
    <property type="entry name" value="THIOREDOXIN_1"/>
    <property type="match status" value="1"/>
</dbReference>
<organism evidence="12 13">
    <name type="scientific">Tetrabaena socialis</name>
    <dbReference type="NCBI Taxonomy" id="47790"/>
    <lineage>
        <taxon>Eukaryota</taxon>
        <taxon>Viridiplantae</taxon>
        <taxon>Chlorophyta</taxon>
        <taxon>core chlorophytes</taxon>
        <taxon>Chlorophyceae</taxon>
        <taxon>CS clade</taxon>
        <taxon>Chlamydomonadales</taxon>
        <taxon>Tetrabaenaceae</taxon>
        <taxon>Tetrabaena</taxon>
    </lineage>
</organism>